<name>A0A6A6VXP5_9PEZI</name>
<keyword evidence="3" id="KW-1185">Reference proteome</keyword>
<accession>A0A6A6VXP5</accession>
<evidence type="ECO:0000313" key="2">
    <source>
        <dbReference type="EMBL" id="KAF2754576.1"/>
    </source>
</evidence>
<gene>
    <name evidence="2" type="ORF">EJ05DRAFT_479544</name>
</gene>
<evidence type="ECO:0000256" key="1">
    <source>
        <dbReference type="SAM" id="MobiDB-lite"/>
    </source>
</evidence>
<organism evidence="2 3">
    <name type="scientific">Pseudovirgaria hyperparasitica</name>
    <dbReference type="NCBI Taxonomy" id="470096"/>
    <lineage>
        <taxon>Eukaryota</taxon>
        <taxon>Fungi</taxon>
        <taxon>Dikarya</taxon>
        <taxon>Ascomycota</taxon>
        <taxon>Pezizomycotina</taxon>
        <taxon>Dothideomycetes</taxon>
        <taxon>Dothideomycetes incertae sedis</taxon>
        <taxon>Acrospermales</taxon>
        <taxon>Acrospermaceae</taxon>
        <taxon>Pseudovirgaria</taxon>
    </lineage>
</organism>
<evidence type="ECO:0000313" key="3">
    <source>
        <dbReference type="Proteomes" id="UP000799437"/>
    </source>
</evidence>
<dbReference type="GeneID" id="54485747"/>
<sequence>MTAAGGGPSIHPSTVSIPSTPQLPPNPRPSPSPLTTHSPTKPNWPIISSQLTRAPQSSLSFVFSFPDAPIANSPAEHSHTFAPRWLRVPRPDQVTVVSGEREKKES</sequence>
<dbReference type="Proteomes" id="UP000799437">
    <property type="component" value="Unassembled WGS sequence"/>
</dbReference>
<feature type="region of interest" description="Disordered" evidence="1">
    <location>
        <begin position="1"/>
        <end position="46"/>
    </location>
</feature>
<reference evidence="2" key="1">
    <citation type="journal article" date="2020" name="Stud. Mycol.">
        <title>101 Dothideomycetes genomes: a test case for predicting lifestyles and emergence of pathogens.</title>
        <authorList>
            <person name="Haridas S."/>
            <person name="Albert R."/>
            <person name="Binder M."/>
            <person name="Bloem J."/>
            <person name="Labutti K."/>
            <person name="Salamov A."/>
            <person name="Andreopoulos B."/>
            <person name="Baker S."/>
            <person name="Barry K."/>
            <person name="Bills G."/>
            <person name="Bluhm B."/>
            <person name="Cannon C."/>
            <person name="Castanera R."/>
            <person name="Culley D."/>
            <person name="Daum C."/>
            <person name="Ezra D."/>
            <person name="Gonzalez J."/>
            <person name="Henrissat B."/>
            <person name="Kuo A."/>
            <person name="Liang C."/>
            <person name="Lipzen A."/>
            <person name="Lutzoni F."/>
            <person name="Magnuson J."/>
            <person name="Mondo S."/>
            <person name="Nolan M."/>
            <person name="Ohm R."/>
            <person name="Pangilinan J."/>
            <person name="Park H.-J."/>
            <person name="Ramirez L."/>
            <person name="Alfaro M."/>
            <person name="Sun H."/>
            <person name="Tritt A."/>
            <person name="Yoshinaga Y."/>
            <person name="Zwiers L.-H."/>
            <person name="Turgeon B."/>
            <person name="Goodwin S."/>
            <person name="Spatafora J."/>
            <person name="Crous P."/>
            <person name="Grigoriev I."/>
        </authorList>
    </citation>
    <scope>NUCLEOTIDE SEQUENCE</scope>
    <source>
        <strain evidence="2">CBS 121739</strain>
    </source>
</reference>
<dbReference type="AlphaFoldDB" id="A0A6A6VXP5"/>
<protein>
    <submittedName>
        <fullName evidence="2">Uncharacterized protein</fullName>
    </submittedName>
</protein>
<feature type="compositionally biased region" description="Pro residues" evidence="1">
    <location>
        <begin position="21"/>
        <end position="32"/>
    </location>
</feature>
<dbReference type="EMBL" id="ML996580">
    <property type="protein sequence ID" value="KAF2754576.1"/>
    <property type="molecule type" value="Genomic_DNA"/>
</dbReference>
<dbReference type="RefSeq" id="XP_033597027.1">
    <property type="nucleotide sequence ID" value="XM_033744693.1"/>
</dbReference>
<proteinExistence type="predicted"/>